<dbReference type="OrthoDB" id="10417581at2759"/>
<dbReference type="Proteomes" id="UP001165122">
    <property type="component" value="Unassembled WGS sequence"/>
</dbReference>
<keyword evidence="2" id="KW-1185">Reference proteome</keyword>
<protein>
    <submittedName>
        <fullName evidence="1">Uncharacterized protein</fullName>
    </submittedName>
</protein>
<proteinExistence type="predicted"/>
<gene>
    <name evidence="1" type="ORF">TrLO_g1656</name>
</gene>
<reference evidence="2" key="1">
    <citation type="journal article" date="2023" name="Commun. Biol.">
        <title>Genome analysis of Parmales, the sister group of diatoms, reveals the evolutionary specialization of diatoms from phago-mixotrophs to photoautotrophs.</title>
        <authorList>
            <person name="Ban H."/>
            <person name="Sato S."/>
            <person name="Yoshikawa S."/>
            <person name="Yamada K."/>
            <person name="Nakamura Y."/>
            <person name="Ichinomiya M."/>
            <person name="Sato N."/>
            <person name="Blanc-Mathieu R."/>
            <person name="Endo H."/>
            <person name="Kuwata A."/>
            <person name="Ogata H."/>
        </authorList>
    </citation>
    <scope>NUCLEOTIDE SEQUENCE [LARGE SCALE GENOMIC DNA]</scope>
    <source>
        <strain evidence="2">NIES 3700</strain>
    </source>
</reference>
<organism evidence="1 2">
    <name type="scientific">Triparma laevis f. longispina</name>
    <dbReference type="NCBI Taxonomy" id="1714387"/>
    <lineage>
        <taxon>Eukaryota</taxon>
        <taxon>Sar</taxon>
        <taxon>Stramenopiles</taxon>
        <taxon>Ochrophyta</taxon>
        <taxon>Bolidophyceae</taxon>
        <taxon>Parmales</taxon>
        <taxon>Triparmaceae</taxon>
        <taxon>Triparma</taxon>
    </lineage>
</organism>
<dbReference type="AlphaFoldDB" id="A0A9W7ACQ4"/>
<evidence type="ECO:0000313" key="1">
    <source>
        <dbReference type="EMBL" id="GMH67530.1"/>
    </source>
</evidence>
<comment type="caution">
    <text evidence="1">The sequence shown here is derived from an EMBL/GenBank/DDBJ whole genome shotgun (WGS) entry which is preliminary data.</text>
</comment>
<name>A0A9W7ACQ4_9STRA</name>
<dbReference type="EMBL" id="BRXW01000574">
    <property type="protein sequence ID" value="GMH67530.1"/>
    <property type="molecule type" value="Genomic_DNA"/>
</dbReference>
<evidence type="ECO:0000313" key="2">
    <source>
        <dbReference type="Proteomes" id="UP001165122"/>
    </source>
</evidence>
<accession>A0A9W7ACQ4</accession>
<sequence>MSSGGMRKILKYRPKVYRHMFQRLSADVEPVPSWFSALSQYPPKYHRGLPEKDTLKLEFKTDPILRRYLSSNLSKKNKEHDQVDLLNSNDADLGFAYRFAEKYVEEGLEGGIDESEGIVRELMEVEKHKFEEQADNILDTNILKIYLKNRPEIAEMHSHWQNRLEKYPYTSWVLGAKISFDKFIARGLLDMSSSYYSDLRTRRNGMGESDDRYLEGVVRRVREGLYGLGEKTEEEVEVATMTNGEVADKVEEFKTLIESGGGWEQLEDSKKNNVDEFVTKILFGGKVPKIENMEEERVVAFARCDVFGLEFEGRDLSEVEIDSSGLDLTPEQIAVDTHYEDYSFWHRSHILAEDLKEQVKDMLSEEEKDLILQQAAQDLHKYNLERADRLELICDLWETGQYECDGVKFKEGMEGWSDEDVYKSRRGEDFEKKKKRRFIFEENPLINLAEGMFDKANFGEDEWSEFEGVLDSSEEDIIDSEEDEDQKIRKFENLEYALKQKEGNLEYNYEGMEEMERDEKGKIKGRNPLFDEEEIDWFKEDKE</sequence>